<evidence type="ECO:0000313" key="1">
    <source>
        <dbReference type="EMBL" id="MBX36597.1"/>
    </source>
</evidence>
<sequence length="25" mass="2960">MGSGYKNMTKPELKLKYKKLLLLDF</sequence>
<organism evidence="1">
    <name type="scientific">Rhizophora mucronata</name>
    <name type="common">Asiatic mangrove</name>
    <dbReference type="NCBI Taxonomy" id="61149"/>
    <lineage>
        <taxon>Eukaryota</taxon>
        <taxon>Viridiplantae</taxon>
        <taxon>Streptophyta</taxon>
        <taxon>Embryophyta</taxon>
        <taxon>Tracheophyta</taxon>
        <taxon>Spermatophyta</taxon>
        <taxon>Magnoliopsida</taxon>
        <taxon>eudicotyledons</taxon>
        <taxon>Gunneridae</taxon>
        <taxon>Pentapetalae</taxon>
        <taxon>rosids</taxon>
        <taxon>fabids</taxon>
        <taxon>Malpighiales</taxon>
        <taxon>Rhizophoraceae</taxon>
        <taxon>Rhizophora</taxon>
    </lineage>
</organism>
<name>A0A2P2N2A1_RHIMU</name>
<proteinExistence type="predicted"/>
<dbReference type="EMBL" id="GGEC01056113">
    <property type="protein sequence ID" value="MBX36597.1"/>
    <property type="molecule type" value="Transcribed_RNA"/>
</dbReference>
<accession>A0A2P2N2A1</accession>
<protein>
    <submittedName>
        <fullName evidence="1">Uncharacterized protein</fullName>
    </submittedName>
</protein>
<reference evidence="1" key="1">
    <citation type="submission" date="2018-02" db="EMBL/GenBank/DDBJ databases">
        <title>Rhizophora mucronata_Transcriptome.</title>
        <authorList>
            <person name="Meera S.P."/>
            <person name="Sreeshan A."/>
            <person name="Augustine A."/>
        </authorList>
    </citation>
    <scope>NUCLEOTIDE SEQUENCE</scope>
    <source>
        <tissue evidence="1">Leaf</tissue>
    </source>
</reference>
<dbReference type="AlphaFoldDB" id="A0A2P2N2A1"/>